<evidence type="ECO:0000313" key="1">
    <source>
        <dbReference type="EMBL" id="TDN29252.1"/>
    </source>
</evidence>
<sequence>MWTSHAVLANKLANTKDFSVIRNQIVTWMRNHRNLIDQHYYYKRSFIFLDSFAIKTISQALKRNKTTKRQRAEQLSLKNIKVESKTKSVPNQRIQEYMPVRLVARLLVGVTPEEISNYLNIATHQSTPIIGHYQLSNDGEYLLDKQGIEIVKGRFKCNSLNIEKHLNKPKNIQIKAKHKLRSEIQGQLTEKCILLIKTSDGEILYTDQFKNYDQAQAYLLSNNKQFISAYKNQKYSKQRHLINIRKIMDISPIEK</sequence>
<name>A0A4R6CRB5_9LACO</name>
<proteinExistence type="predicted"/>
<organism evidence="1 2">
    <name type="scientific">Lactobacillus crispatus</name>
    <dbReference type="NCBI Taxonomy" id="47770"/>
    <lineage>
        <taxon>Bacteria</taxon>
        <taxon>Bacillati</taxon>
        <taxon>Bacillota</taxon>
        <taxon>Bacilli</taxon>
        <taxon>Lactobacillales</taxon>
        <taxon>Lactobacillaceae</taxon>
        <taxon>Lactobacillus</taxon>
    </lineage>
</organism>
<dbReference type="AlphaFoldDB" id="A0A4R6CRB5"/>
<reference evidence="1 2" key="1">
    <citation type="submission" date="2017-06" db="EMBL/GenBank/DDBJ databases">
        <authorList>
            <person name="Swanenburg J."/>
            <person name="Kort R."/>
        </authorList>
    </citation>
    <scope>NUCLEOTIDE SEQUENCE [LARGE SCALE GENOMIC DNA]</scope>
    <source>
        <strain evidence="1 2">RL05</strain>
    </source>
</reference>
<accession>A0A4R6CRB5</accession>
<dbReference type="EMBL" id="NKLP01000228">
    <property type="protein sequence ID" value="TDN29252.1"/>
    <property type="molecule type" value="Genomic_DNA"/>
</dbReference>
<protein>
    <submittedName>
        <fullName evidence="1">Uncharacterized protein</fullName>
    </submittedName>
</protein>
<comment type="caution">
    <text evidence="1">The sequence shown here is derived from an EMBL/GenBank/DDBJ whole genome shotgun (WGS) entry which is preliminary data.</text>
</comment>
<evidence type="ECO:0000313" key="2">
    <source>
        <dbReference type="Proteomes" id="UP000295195"/>
    </source>
</evidence>
<dbReference type="Proteomes" id="UP000295195">
    <property type="component" value="Unassembled WGS sequence"/>
</dbReference>
<gene>
    <name evidence="1" type="ORF">CEE75_11410</name>
</gene>